<evidence type="ECO:0000259" key="2">
    <source>
        <dbReference type="Pfam" id="PF02481"/>
    </source>
</evidence>
<feature type="non-terminal residue" evidence="3">
    <location>
        <position position="139"/>
    </location>
</feature>
<sequence length="139" mass="15453">LLSINKLTESKLYLLLEKFKTPEQIKKADISNLSSIIGKEVAQKITLLKKDDKLKRKYDLIEKLNVQVLPYYSSMYPAWLKEISHFPPVLFARGEIKEEDEASISVIGTRGATVYGKGIAESFAGEFAKAGITVVSGMA</sequence>
<evidence type="ECO:0000313" key="3">
    <source>
        <dbReference type="EMBL" id="GAH97879.1"/>
    </source>
</evidence>
<dbReference type="SUPFAM" id="SSF102405">
    <property type="entry name" value="MCP/YpsA-like"/>
    <property type="match status" value="1"/>
</dbReference>
<accession>X1L620</accession>
<comment type="similarity">
    <text evidence="1">Belongs to the DprA/Smf family.</text>
</comment>
<protein>
    <recommendedName>
        <fullName evidence="2">Smf/DprA SLOG domain-containing protein</fullName>
    </recommendedName>
</protein>
<dbReference type="PANTHER" id="PTHR43022">
    <property type="entry name" value="PROTEIN SMF"/>
    <property type="match status" value="1"/>
</dbReference>
<organism evidence="3">
    <name type="scientific">marine sediment metagenome</name>
    <dbReference type="NCBI Taxonomy" id="412755"/>
    <lineage>
        <taxon>unclassified sequences</taxon>
        <taxon>metagenomes</taxon>
        <taxon>ecological metagenomes</taxon>
    </lineage>
</organism>
<gene>
    <name evidence="3" type="ORF">S03H2_69493</name>
</gene>
<dbReference type="GO" id="GO:0009294">
    <property type="term" value="P:DNA-mediated transformation"/>
    <property type="evidence" value="ECO:0007669"/>
    <property type="project" value="InterPro"/>
</dbReference>
<feature type="non-terminal residue" evidence="3">
    <location>
        <position position="1"/>
    </location>
</feature>
<evidence type="ECO:0000256" key="1">
    <source>
        <dbReference type="ARBA" id="ARBA00006525"/>
    </source>
</evidence>
<feature type="domain" description="Smf/DprA SLOG" evidence="2">
    <location>
        <begin position="68"/>
        <end position="139"/>
    </location>
</feature>
<dbReference type="Pfam" id="PF02481">
    <property type="entry name" value="DNA_processg_A"/>
    <property type="match status" value="1"/>
</dbReference>
<comment type="caution">
    <text evidence="3">The sequence shown here is derived from an EMBL/GenBank/DDBJ whole genome shotgun (WGS) entry which is preliminary data.</text>
</comment>
<dbReference type="PANTHER" id="PTHR43022:SF1">
    <property type="entry name" value="PROTEIN SMF"/>
    <property type="match status" value="1"/>
</dbReference>
<name>X1L620_9ZZZZ</name>
<reference evidence="3" key="1">
    <citation type="journal article" date="2014" name="Front. Microbiol.">
        <title>High frequency of phylogenetically diverse reductive dehalogenase-homologous genes in deep subseafloor sedimentary metagenomes.</title>
        <authorList>
            <person name="Kawai M."/>
            <person name="Futagami T."/>
            <person name="Toyoda A."/>
            <person name="Takaki Y."/>
            <person name="Nishi S."/>
            <person name="Hori S."/>
            <person name="Arai W."/>
            <person name="Tsubouchi T."/>
            <person name="Morono Y."/>
            <person name="Uchiyama I."/>
            <person name="Ito T."/>
            <person name="Fujiyama A."/>
            <person name="Inagaki F."/>
            <person name="Takami H."/>
        </authorList>
    </citation>
    <scope>NUCLEOTIDE SEQUENCE</scope>
    <source>
        <strain evidence="3">Expedition CK06-06</strain>
    </source>
</reference>
<dbReference type="SUPFAM" id="SSF47781">
    <property type="entry name" value="RuvA domain 2-like"/>
    <property type="match status" value="1"/>
</dbReference>
<proteinExistence type="inferred from homology"/>
<dbReference type="InterPro" id="IPR057666">
    <property type="entry name" value="DrpA_SLOG"/>
</dbReference>
<dbReference type="Gene3D" id="3.40.50.450">
    <property type="match status" value="1"/>
</dbReference>
<dbReference type="InterPro" id="IPR010994">
    <property type="entry name" value="RuvA_2-like"/>
</dbReference>
<dbReference type="AlphaFoldDB" id="X1L620"/>
<dbReference type="InterPro" id="IPR003488">
    <property type="entry name" value="DprA"/>
</dbReference>
<dbReference type="EMBL" id="BARU01045929">
    <property type="protein sequence ID" value="GAH97879.1"/>
    <property type="molecule type" value="Genomic_DNA"/>
</dbReference>